<comment type="caution">
    <text evidence="1">The sequence shown here is derived from an EMBL/GenBank/DDBJ whole genome shotgun (WGS) entry which is preliminary data.</text>
</comment>
<organism evidence="1">
    <name type="scientific">Serratia marcescens</name>
    <dbReference type="NCBI Taxonomy" id="615"/>
    <lineage>
        <taxon>Bacteria</taxon>
        <taxon>Pseudomonadati</taxon>
        <taxon>Pseudomonadota</taxon>
        <taxon>Gammaproteobacteria</taxon>
        <taxon>Enterobacterales</taxon>
        <taxon>Yersiniaceae</taxon>
        <taxon>Serratia</taxon>
    </lineage>
</organism>
<name>A0A939NTB1_SERMA</name>
<dbReference type="EMBL" id="JAGETR010000145">
    <property type="protein sequence ID" value="MBO2007219.1"/>
    <property type="molecule type" value="Genomic_DNA"/>
</dbReference>
<sequence length="185" mass="20120">MRLPMNRSNLKVGGMAAFRGGDGQGHCARSGQSVSLRISFAPRKMMVPLKNIAGAHRRLTQRILQVGAHGQTVCLHVNAAGDVAALMQELPGINGQCLLGKQVAGIGDARRGCRLPPPITAPSPVRRSVVRRYLRHPPFAGRRPFAPRSPARRYPVAAPQLLWRQGTPGTRWKSRATLLPLFISC</sequence>
<dbReference type="AlphaFoldDB" id="A0A939NTB1"/>
<accession>A0A939NTB1</accession>
<gene>
    <name evidence="1" type="ORF">J4732_18760</name>
</gene>
<protein>
    <submittedName>
        <fullName evidence="1">Uncharacterized protein</fullName>
    </submittedName>
</protein>
<reference evidence="1" key="1">
    <citation type="submission" date="2021-03" db="EMBL/GenBank/DDBJ databases">
        <title>Molecular epidemiology and mechanisms of colistin and carbapenem resistance in Enterobacteriaceae from clinical isolates, the environment and porcine samples in Pretoria, South Africa.</title>
        <authorList>
            <person name="Bogoshi D."/>
            <person name="Mbelle N.M."/>
            <person name="Naidoo V."/>
            <person name="Osei Sekyere J."/>
        </authorList>
    </citation>
    <scope>NUCLEOTIDE SEQUENCE</scope>
    <source>
        <strain evidence="1">C080</strain>
    </source>
</reference>
<evidence type="ECO:0000313" key="1">
    <source>
        <dbReference type="EMBL" id="MBO2007219.1"/>
    </source>
</evidence>
<proteinExistence type="predicted"/>